<evidence type="ECO:0000313" key="2">
    <source>
        <dbReference type="EMBL" id="OTA07851.1"/>
    </source>
</evidence>
<dbReference type="AlphaFoldDB" id="A0A2H3A7H4"/>
<gene>
    <name evidence="2" type="ORF">A9Z42_0087810</name>
</gene>
<accession>A0A2H3A7H4</accession>
<feature type="compositionally biased region" description="Basic and acidic residues" evidence="1">
    <location>
        <begin position="10"/>
        <end position="19"/>
    </location>
</feature>
<evidence type="ECO:0000313" key="3">
    <source>
        <dbReference type="Proteomes" id="UP000219286"/>
    </source>
</evidence>
<dbReference type="Proteomes" id="UP000219286">
    <property type="component" value="Unassembled WGS sequence"/>
</dbReference>
<keyword evidence="3" id="KW-1185">Reference proteome</keyword>
<dbReference type="EMBL" id="LFMI01000804">
    <property type="protein sequence ID" value="OTA07851.1"/>
    <property type="molecule type" value="Genomic_DNA"/>
</dbReference>
<evidence type="ECO:0000256" key="1">
    <source>
        <dbReference type="SAM" id="MobiDB-lite"/>
    </source>
</evidence>
<name>A0A2H3A7H4_TRIPA</name>
<sequence>MTWCSFPTAAHERQSRRGSEGAQEGGQGSGSVTGGGRLRWASGGSNQELSKRVEVEAANMTFRGEERGSRAG</sequence>
<comment type="caution">
    <text evidence="2">The sequence shown here is derived from an EMBL/GenBank/DDBJ whole genome shotgun (WGS) entry which is preliminary data.</text>
</comment>
<feature type="compositionally biased region" description="Basic and acidic residues" evidence="1">
    <location>
        <begin position="63"/>
        <end position="72"/>
    </location>
</feature>
<organism evidence="2 3">
    <name type="scientific">Trichoderma parareesei</name>
    <name type="common">Filamentous fungus</name>
    <dbReference type="NCBI Taxonomy" id="858221"/>
    <lineage>
        <taxon>Eukaryota</taxon>
        <taxon>Fungi</taxon>
        <taxon>Dikarya</taxon>
        <taxon>Ascomycota</taxon>
        <taxon>Pezizomycotina</taxon>
        <taxon>Sordariomycetes</taxon>
        <taxon>Hypocreomycetidae</taxon>
        <taxon>Hypocreales</taxon>
        <taxon>Hypocreaceae</taxon>
        <taxon>Trichoderma</taxon>
    </lineage>
</organism>
<proteinExistence type="predicted"/>
<feature type="region of interest" description="Disordered" evidence="1">
    <location>
        <begin position="1"/>
        <end position="72"/>
    </location>
</feature>
<reference evidence="2 3" key="1">
    <citation type="journal article" date="2015" name="Genome Announc.">
        <title>Genome sequence and annotation of Trichoderma parareesei, the ancestor of the cellulase producer Trichoderma reesei.</title>
        <authorList>
            <person name="Yang D."/>
            <person name="Pomraning K."/>
            <person name="Kopchinskiy A."/>
            <person name="Karimi Aghcheh R."/>
            <person name="Atanasova L."/>
            <person name="Chenthamara K."/>
            <person name="Baker S.E."/>
            <person name="Zhang R."/>
            <person name="Shen Q."/>
            <person name="Freitag M."/>
            <person name="Kubicek C.P."/>
            <person name="Druzhinina I.S."/>
        </authorList>
    </citation>
    <scope>NUCLEOTIDE SEQUENCE [LARGE SCALE GENOMIC DNA]</scope>
    <source>
        <strain evidence="2 3">CBS 125925</strain>
    </source>
</reference>
<feature type="compositionally biased region" description="Gly residues" evidence="1">
    <location>
        <begin position="23"/>
        <end position="37"/>
    </location>
</feature>
<protein>
    <submittedName>
        <fullName evidence="2">Uncharacterized protein</fullName>
    </submittedName>
</protein>